<dbReference type="AlphaFoldDB" id="A0A5B7JHK8"/>
<comment type="caution">
    <text evidence="1">The sequence shown here is derived from an EMBL/GenBank/DDBJ whole genome shotgun (WGS) entry which is preliminary data.</text>
</comment>
<evidence type="ECO:0000313" key="1">
    <source>
        <dbReference type="EMBL" id="MPC96220.1"/>
    </source>
</evidence>
<name>A0A5B7JHK8_PORTR</name>
<reference evidence="1 2" key="1">
    <citation type="submission" date="2019-05" db="EMBL/GenBank/DDBJ databases">
        <title>Another draft genome of Portunus trituberculatus and its Hox gene families provides insights of decapod evolution.</title>
        <authorList>
            <person name="Jeong J.-H."/>
            <person name="Song I."/>
            <person name="Kim S."/>
            <person name="Choi T."/>
            <person name="Kim D."/>
            <person name="Ryu S."/>
            <person name="Kim W."/>
        </authorList>
    </citation>
    <scope>NUCLEOTIDE SEQUENCE [LARGE SCALE GENOMIC DNA]</scope>
    <source>
        <tissue evidence="1">Muscle</tissue>
    </source>
</reference>
<dbReference type="SUPFAM" id="SSF56672">
    <property type="entry name" value="DNA/RNA polymerases"/>
    <property type="match status" value="1"/>
</dbReference>
<organism evidence="1 2">
    <name type="scientific">Portunus trituberculatus</name>
    <name type="common">Swimming crab</name>
    <name type="synonym">Neptunus trituberculatus</name>
    <dbReference type="NCBI Taxonomy" id="210409"/>
    <lineage>
        <taxon>Eukaryota</taxon>
        <taxon>Metazoa</taxon>
        <taxon>Ecdysozoa</taxon>
        <taxon>Arthropoda</taxon>
        <taxon>Crustacea</taxon>
        <taxon>Multicrustacea</taxon>
        <taxon>Malacostraca</taxon>
        <taxon>Eumalacostraca</taxon>
        <taxon>Eucarida</taxon>
        <taxon>Decapoda</taxon>
        <taxon>Pleocyemata</taxon>
        <taxon>Brachyura</taxon>
        <taxon>Eubrachyura</taxon>
        <taxon>Portunoidea</taxon>
        <taxon>Portunidae</taxon>
        <taxon>Portuninae</taxon>
        <taxon>Portunus</taxon>
    </lineage>
</organism>
<evidence type="ECO:0008006" key="3">
    <source>
        <dbReference type="Google" id="ProtNLM"/>
    </source>
</evidence>
<protein>
    <recommendedName>
        <fullName evidence="3">Reverse transcriptase domain-containing protein</fullName>
    </recommendedName>
</protein>
<dbReference type="GO" id="GO:0071897">
    <property type="term" value="P:DNA biosynthetic process"/>
    <property type="evidence" value="ECO:0007669"/>
    <property type="project" value="UniProtKB-ARBA"/>
</dbReference>
<gene>
    <name evidence="1" type="ORF">E2C01_091464</name>
</gene>
<dbReference type="Gene3D" id="3.30.70.270">
    <property type="match status" value="1"/>
</dbReference>
<proteinExistence type="predicted"/>
<keyword evidence="2" id="KW-1185">Reference proteome</keyword>
<dbReference type="InterPro" id="IPR043502">
    <property type="entry name" value="DNA/RNA_pol_sf"/>
</dbReference>
<dbReference type="InterPro" id="IPR043128">
    <property type="entry name" value="Rev_trsase/Diguanyl_cyclase"/>
</dbReference>
<dbReference type="EMBL" id="VSRR010105082">
    <property type="protein sequence ID" value="MPC96220.1"/>
    <property type="molecule type" value="Genomic_DNA"/>
</dbReference>
<sequence length="106" mass="12198">MSFPCSGARHYHPYIIQAGFFNIRRKGVKVVGKNARVTVPLNRRGICILQYLDDWLLALSYQEALNSTQVVLQLCARLGIRINYNKSCLWQAQEMSTWESTFGLLF</sequence>
<dbReference type="Proteomes" id="UP000324222">
    <property type="component" value="Unassembled WGS sequence"/>
</dbReference>
<accession>A0A5B7JHK8</accession>
<evidence type="ECO:0000313" key="2">
    <source>
        <dbReference type="Proteomes" id="UP000324222"/>
    </source>
</evidence>